<dbReference type="Proteomes" id="UP001374893">
    <property type="component" value="Chromosome"/>
</dbReference>
<protein>
    <submittedName>
        <fullName evidence="1">Uncharacterized protein</fullName>
    </submittedName>
</protein>
<reference evidence="1 2" key="1">
    <citation type="submission" date="2021-06" db="EMBL/GenBank/DDBJ databases">
        <title>Complete genome of Haloferula helveola possessing various polysaccharide degrading enzymes.</title>
        <authorList>
            <person name="Takami H."/>
            <person name="Huang C."/>
            <person name="Hamasaki K."/>
        </authorList>
    </citation>
    <scope>NUCLEOTIDE SEQUENCE [LARGE SCALE GENOMIC DNA]</scope>
    <source>
        <strain evidence="1 2">CN-1</strain>
    </source>
</reference>
<name>A0ABM7RC82_9BACT</name>
<keyword evidence="2" id="KW-1185">Reference proteome</keyword>
<sequence length="160" mass="17574">MRCAFSIVVALAMPSCDNHKSGAGEALSGSVEAHDGIQHDLKIPESGAQKDIIISNWYLDQYRAFDTLNKIEGVNLESGTKISESPDSLLNKQLTCLKTLAPDAFESSPVMSWFEDQELVVKGLYSQLGVELEMKDAGSTTLKWAGDIVELQKRALEELR</sequence>
<accession>A0ABM7RC82</accession>
<dbReference type="EMBL" id="AP024702">
    <property type="protein sequence ID" value="BCX47297.1"/>
    <property type="molecule type" value="Genomic_DNA"/>
</dbReference>
<evidence type="ECO:0000313" key="1">
    <source>
        <dbReference type="EMBL" id="BCX47297.1"/>
    </source>
</evidence>
<gene>
    <name evidence="1" type="ORF">HAHE_12050</name>
</gene>
<organism evidence="1 2">
    <name type="scientific">Haloferula helveola</name>
    <dbReference type="NCBI Taxonomy" id="490095"/>
    <lineage>
        <taxon>Bacteria</taxon>
        <taxon>Pseudomonadati</taxon>
        <taxon>Verrucomicrobiota</taxon>
        <taxon>Verrucomicrobiia</taxon>
        <taxon>Verrucomicrobiales</taxon>
        <taxon>Verrucomicrobiaceae</taxon>
        <taxon>Haloferula</taxon>
    </lineage>
</organism>
<evidence type="ECO:0000313" key="2">
    <source>
        <dbReference type="Proteomes" id="UP001374893"/>
    </source>
</evidence>
<proteinExistence type="predicted"/>